<evidence type="ECO:0000256" key="4">
    <source>
        <dbReference type="ARBA" id="ARBA00023125"/>
    </source>
</evidence>
<feature type="region of interest" description="Disordered" evidence="7">
    <location>
        <begin position="94"/>
        <end position="209"/>
    </location>
</feature>
<accession>A0A9Q0N2G9</accession>
<feature type="compositionally biased region" description="Low complexity" evidence="7">
    <location>
        <begin position="173"/>
        <end position="190"/>
    </location>
</feature>
<evidence type="ECO:0000256" key="5">
    <source>
        <dbReference type="ARBA" id="ARBA00023163"/>
    </source>
</evidence>
<proteinExistence type="predicted"/>
<comment type="subunit">
    <text evidence="1">Self-associates forming complexes of several hundred monomers.</text>
</comment>
<sequence length="209" mass="23022">MEIMQSRLSQKQKLMLQSFMNNNPKLKEGIFTREFTHQSAQKLWSKIARKLNEVPGAHKTWQQWKRTWKDIVRNSKDAQFQSFFDCHDIRDDSSCEDTFNSDNPESRNQCNEPATTNGGGTGASQMTGPSTSTMSDRMEELKMGSLATGGTTSGKTTIEDRADENSRDRKIRTASSAPSKSRSSTPAATKGGNSGASSKTGPMKPTGNS</sequence>
<keyword evidence="3" id="KW-0805">Transcription regulation</keyword>
<comment type="caution">
    <text evidence="9">The sequence shown here is derived from an EMBL/GenBank/DDBJ whole genome shotgun (WGS) entry which is preliminary data.</text>
</comment>
<evidence type="ECO:0000313" key="10">
    <source>
        <dbReference type="Proteomes" id="UP001151699"/>
    </source>
</evidence>
<name>A0A9Q0N2G9_9DIPT</name>
<dbReference type="Pfam" id="PF13873">
    <property type="entry name" value="Myb_DNA-bind_5"/>
    <property type="match status" value="1"/>
</dbReference>
<gene>
    <name evidence="9" type="ORF">Bhyg_07372</name>
</gene>
<feature type="compositionally biased region" description="Polar residues" evidence="7">
    <location>
        <begin position="123"/>
        <end position="135"/>
    </location>
</feature>
<organism evidence="9 10">
    <name type="scientific">Pseudolycoriella hygida</name>
    <dbReference type="NCBI Taxonomy" id="35572"/>
    <lineage>
        <taxon>Eukaryota</taxon>
        <taxon>Metazoa</taxon>
        <taxon>Ecdysozoa</taxon>
        <taxon>Arthropoda</taxon>
        <taxon>Hexapoda</taxon>
        <taxon>Insecta</taxon>
        <taxon>Pterygota</taxon>
        <taxon>Neoptera</taxon>
        <taxon>Endopterygota</taxon>
        <taxon>Diptera</taxon>
        <taxon>Nematocera</taxon>
        <taxon>Sciaroidea</taxon>
        <taxon>Sciaridae</taxon>
        <taxon>Pseudolycoriella</taxon>
    </lineage>
</organism>
<feature type="compositionally biased region" description="Polar residues" evidence="7">
    <location>
        <begin position="195"/>
        <end position="209"/>
    </location>
</feature>
<feature type="compositionally biased region" description="Polar residues" evidence="7">
    <location>
        <begin position="96"/>
        <end position="116"/>
    </location>
</feature>
<dbReference type="InterPro" id="IPR028002">
    <property type="entry name" value="Myb_DNA-bind_5"/>
</dbReference>
<evidence type="ECO:0000256" key="6">
    <source>
        <dbReference type="ARBA" id="ARBA00025466"/>
    </source>
</evidence>
<keyword evidence="5" id="KW-0804">Transcription</keyword>
<feature type="domain" description="Myb/SANT-like DNA-binding" evidence="8">
    <location>
        <begin position="6"/>
        <end position="76"/>
    </location>
</feature>
<dbReference type="Proteomes" id="UP001151699">
    <property type="component" value="Chromosome B"/>
</dbReference>
<comment type="function">
    <text evidence="6">Involved in transvection phenomena (= synapsis-dependent gene expression), where the synaptic pairing of chromosomes carrying genes with which zeste interacts influences the expression of these genes. Zeste binds to DNA and stimulates transcription from a nearby promoter.</text>
</comment>
<keyword evidence="4" id="KW-0238">DNA-binding</keyword>
<feature type="compositionally biased region" description="Basic and acidic residues" evidence="7">
    <location>
        <begin position="157"/>
        <end position="168"/>
    </location>
</feature>
<reference evidence="9" key="1">
    <citation type="submission" date="2022-07" db="EMBL/GenBank/DDBJ databases">
        <authorList>
            <person name="Trinca V."/>
            <person name="Uliana J.V.C."/>
            <person name="Torres T.T."/>
            <person name="Ward R.J."/>
            <person name="Monesi N."/>
        </authorList>
    </citation>
    <scope>NUCLEOTIDE SEQUENCE</scope>
    <source>
        <strain evidence="9">HSMRA1968</strain>
        <tissue evidence="9">Whole embryos</tissue>
    </source>
</reference>
<dbReference type="EMBL" id="WJQU01000002">
    <property type="protein sequence ID" value="KAJ6642424.1"/>
    <property type="molecule type" value="Genomic_DNA"/>
</dbReference>
<dbReference type="AlphaFoldDB" id="A0A9Q0N2G9"/>
<protein>
    <recommendedName>
        <fullName evidence="2">Regulatory protein zeste</fullName>
    </recommendedName>
</protein>
<dbReference type="OrthoDB" id="8069192at2759"/>
<evidence type="ECO:0000256" key="2">
    <source>
        <dbReference type="ARBA" id="ARBA00016807"/>
    </source>
</evidence>
<evidence type="ECO:0000313" key="9">
    <source>
        <dbReference type="EMBL" id="KAJ6642424.1"/>
    </source>
</evidence>
<keyword evidence="10" id="KW-1185">Reference proteome</keyword>
<feature type="non-terminal residue" evidence="9">
    <location>
        <position position="209"/>
    </location>
</feature>
<evidence type="ECO:0000256" key="1">
    <source>
        <dbReference type="ARBA" id="ARBA00011764"/>
    </source>
</evidence>
<evidence type="ECO:0000256" key="3">
    <source>
        <dbReference type="ARBA" id="ARBA00023015"/>
    </source>
</evidence>
<evidence type="ECO:0000256" key="7">
    <source>
        <dbReference type="SAM" id="MobiDB-lite"/>
    </source>
</evidence>
<evidence type="ECO:0000259" key="8">
    <source>
        <dbReference type="Pfam" id="PF13873"/>
    </source>
</evidence>
<dbReference type="GO" id="GO:0003677">
    <property type="term" value="F:DNA binding"/>
    <property type="evidence" value="ECO:0007669"/>
    <property type="project" value="UniProtKB-KW"/>
</dbReference>